<sequence length="584" mass="64937">MLAHVHPRRHNRPQATTTAARHQHHSMDKEESEGLTPRGDDEKQERLYSSSPSSGSDNEAEDVAIESLVAGRAKRSTAGNRLSSLLDHEVDDEYELLFAEDEEDVEFEGEGDEEASDVQLESSSEDDEDQGPVGGEDDDFEGEKELQREARAERLASKRKAKEAFLKPPALRKHPRVDRAPGAEDQLSTPAPRPKKKSERVSWIPAPDEGPTRSSSRKLTMQNKEVIHARMKETEKRRLQQLAVMEAAARRRETQKPKAMTQADRLAEAEKTEKLNSKSLNRWEEMEKKRAEEQKARLAALQNRHLEGPVITWWSGPARWVDGKLAQFGKKIRIHYPEDPNSKPQPTTGPTPSIPPVTTPTPSAEASRENPHSAPEQQSPNSEAKSILNPTDKDAQNTEPMIEVSPTESREGIHTAVSVPESSHQQGFHSVLQQDPERSMSSATLVCPDATIPATKQDPPVVEHSARNLVILENFDPLAVRERELQRRVLLKQKRTLGKLQKPVHELCVITSQPAKYRDPASGLPYLNSYAYRKIQKLQGGSCQWSSLLGCYVGQTGVAARGVPERFASTTNAGAPPPTESKVG</sequence>
<dbReference type="EMBL" id="KV407460">
    <property type="protein sequence ID" value="KZF21488.1"/>
    <property type="molecule type" value="Genomic_DNA"/>
</dbReference>
<dbReference type="OrthoDB" id="3942062at2759"/>
<feature type="domain" description="Vps72/YL1 C-terminal" evidence="3">
    <location>
        <begin position="506"/>
        <end position="535"/>
    </location>
</feature>
<reference evidence="4 5" key="1">
    <citation type="journal article" date="2016" name="Fungal Biol.">
        <title>The genome of Xylona heveae provides a window into fungal endophytism.</title>
        <authorList>
            <person name="Gazis R."/>
            <person name="Kuo A."/>
            <person name="Riley R."/>
            <person name="LaButti K."/>
            <person name="Lipzen A."/>
            <person name="Lin J."/>
            <person name="Amirebrahimi M."/>
            <person name="Hesse C.N."/>
            <person name="Spatafora J.W."/>
            <person name="Henrissat B."/>
            <person name="Hainaut M."/>
            <person name="Grigoriev I.V."/>
            <person name="Hibbett D.S."/>
        </authorList>
    </citation>
    <scope>NUCLEOTIDE SEQUENCE [LARGE SCALE GENOMIC DNA]</scope>
    <source>
        <strain evidence="4 5">TC161</strain>
    </source>
</reference>
<feature type="compositionally biased region" description="Basic residues" evidence="2">
    <location>
        <begin position="1"/>
        <end position="12"/>
    </location>
</feature>
<feature type="compositionally biased region" description="Polar residues" evidence="2">
    <location>
        <begin position="47"/>
        <end position="57"/>
    </location>
</feature>
<dbReference type="InParanoid" id="A0A165FX26"/>
<keyword evidence="5" id="KW-1185">Reference proteome</keyword>
<evidence type="ECO:0000256" key="1">
    <source>
        <dbReference type="ARBA" id="ARBA00006832"/>
    </source>
</evidence>
<feature type="region of interest" description="Disordered" evidence="2">
    <location>
        <begin position="94"/>
        <end position="223"/>
    </location>
</feature>
<feature type="compositionally biased region" description="Polar residues" evidence="2">
    <location>
        <begin position="375"/>
        <end position="384"/>
    </location>
</feature>
<gene>
    <name evidence="4" type="ORF">L228DRAFT_261658</name>
</gene>
<dbReference type="InterPro" id="IPR013272">
    <property type="entry name" value="Vps72/YL1_C"/>
</dbReference>
<organism evidence="4 5">
    <name type="scientific">Xylona heveae (strain CBS 132557 / TC161)</name>
    <dbReference type="NCBI Taxonomy" id="1328760"/>
    <lineage>
        <taxon>Eukaryota</taxon>
        <taxon>Fungi</taxon>
        <taxon>Dikarya</taxon>
        <taxon>Ascomycota</taxon>
        <taxon>Pezizomycotina</taxon>
        <taxon>Xylonomycetes</taxon>
        <taxon>Xylonales</taxon>
        <taxon>Xylonaceae</taxon>
        <taxon>Xylona</taxon>
    </lineage>
</organism>
<dbReference type="Proteomes" id="UP000076632">
    <property type="component" value="Unassembled WGS sequence"/>
</dbReference>
<dbReference type="PANTHER" id="PTHR13275">
    <property type="entry name" value="YL-1 PROTEIN TRANSCRIPTION FACTOR-LIKE 1"/>
    <property type="match status" value="1"/>
</dbReference>
<dbReference type="SMART" id="SM00993">
    <property type="entry name" value="YL1_C"/>
    <property type="match status" value="1"/>
</dbReference>
<dbReference type="RefSeq" id="XP_018187043.1">
    <property type="nucleotide sequence ID" value="XM_018334349.1"/>
</dbReference>
<dbReference type="PANTHER" id="PTHR13275:SF4">
    <property type="entry name" value="VACUOLAR PROTEIN SORTING-ASSOCIATED PROTEIN 72 HOMOLOG"/>
    <property type="match status" value="1"/>
</dbReference>
<dbReference type="AlphaFoldDB" id="A0A165FX26"/>
<protein>
    <submittedName>
        <fullName evidence="4">YL1-domain-containing protein</fullName>
    </submittedName>
</protein>
<feature type="compositionally biased region" description="Polar residues" evidence="2">
    <location>
        <begin position="212"/>
        <end position="223"/>
    </location>
</feature>
<dbReference type="STRING" id="1328760.A0A165FX26"/>
<evidence type="ECO:0000259" key="3">
    <source>
        <dbReference type="SMART" id="SM00993"/>
    </source>
</evidence>
<dbReference type="Pfam" id="PF05764">
    <property type="entry name" value="YL1"/>
    <property type="match status" value="1"/>
</dbReference>
<feature type="compositionally biased region" description="Acidic residues" evidence="2">
    <location>
        <begin position="94"/>
        <end position="116"/>
    </location>
</feature>
<dbReference type="GeneID" id="28899486"/>
<accession>A0A165FX26</accession>
<comment type="similarity">
    <text evidence="1">Belongs to the VPS72/YL1 family.</text>
</comment>
<evidence type="ECO:0000313" key="5">
    <source>
        <dbReference type="Proteomes" id="UP000076632"/>
    </source>
</evidence>
<dbReference type="OMA" id="GNIKEHR"/>
<dbReference type="GO" id="GO:0005634">
    <property type="term" value="C:nucleus"/>
    <property type="evidence" value="ECO:0007669"/>
    <property type="project" value="TreeGrafter"/>
</dbReference>
<feature type="region of interest" description="Disordered" evidence="2">
    <location>
        <begin position="332"/>
        <end position="398"/>
    </location>
</feature>
<feature type="region of interest" description="Disordered" evidence="2">
    <location>
        <begin position="1"/>
        <end position="63"/>
    </location>
</feature>
<name>A0A165FX26_XYLHT</name>
<evidence type="ECO:0000256" key="2">
    <source>
        <dbReference type="SAM" id="MobiDB-lite"/>
    </source>
</evidence>
<feature type="region of interest" description="Disordered" evidence="2">
    <location>
        <begin position="248"/>
        <end position="292"/>
    </location>
</feature>
<feature type="compositionally biased region" description="Acidic residues" evidence="2">
    <location>
        <begin position="123"/>
        <end position="142"/>
    </location>
</feature>
<evidence type="ECO:0000313" key="4">
    <source>
        <dbReference type="EMBL" id="KZF21488.1"/>
    </source>
</evidence>
<dbReference type="InterPro" id="IPR046757">
    <property type="entry name" value="YL1_N"/>
</dbReference>
<feature type="compositionally biased region" description="Basic and acidic residues" evidence="2">
    <location>
        <begin position="265"/>
        <end position="292"/>
    </location>
</feature>
<feature type="compositionally biased region" description="Basic and acidic residues" evidence="2">
    <location>
        <begin position="143"/>
        <end position="156"/>
    </location>
</feature>
<dbReference type="Pfam" id="PF08265">
    <property type="entry name" value="YL1_C"/>
    <property type="match status" value="1"/>
</dbReference>
<proteinExistence type="inferred from homology"/>
<feature type="compositionally biased region" description="Pro residues" evidence="2">
    <location>
        <begin position="347"/>
        <end position="359"/>
    </location>
</feature>